<dbReference type="PANTHER" id="PTHR35807">
    <property type="entry name" value="TRANSCRIPTIONAL REGULATOR REDD-RELATED"/>
    <property type="match status" value="1"/>
</dbReference>
<dbReference type="InterPro" id="IPR036388">
    <property type="entry name" value="WH-like_DNA-bd_sf"/>
</dbReference>
<keyword evidence="3 5" id="KW-0238">DNA-binding</keyword>
<dbReference type="GO" id="GO:0006355">
    <property type="term" value="P:regulation of DNA-templated transcription"/>
    <property type="evidence" value="ECO:0007669"/>
    <property type="project" value="InterPro"/>
</dbReference>
<dbReference type="PANTHER" id="PTHR35807:SF1">
    <property type="entry name" value="TRANSCRIPTIONAL REGULATOR REDD"/>
    <property type="match status" value="1"/>
</dbReference>
<dbReference type="Gene3D" id="3.40.50.300">
    <property type="entry name" value="P-loop containing nucleotide triphosphate hydrolases"/>
    <property type="match status" value="1"/>
</dbReference>
<dbReference type="CDD" id="cd15831">
    <property type="entry name" value="BTAD"/>
    <property type="match status" value="1"/>
</dbReference>
<evidence type="ECO:0000259" key="6">
    <source>
        <dbReference type="PROSITE" id="PS51755"/>
    </source>
</evidence>
<dbReference type="EMBL" id="CP023445">
    <property type="protein sequence ID" value="ATE57063.1"/>
    <property type="molecule type" value="Genomic_DNA"/>
</dbReference>
<dbReference type="CDD" id="cd01983">
    <property type="entry name" value="SIMIBI"/>
    <property type="match status" value="1"/>
</dbReference>
<feature type="domain" description="OmpR/PhoB-type" evidence="6">
    <location>
        <begin position="1"/>
        <end position="98"/>
    </location>
</feature>
<dbReference type="SMART" id="SM00862">
    <property type="entry name" value="Trans_reg_C"/>
    <property type="match status" value="1"/>
</dbReference>
<protein>
    <submittedName>
        <fullName evidence="7">SARP family transcriptional regulator</fullName>
    </submittedName>
</protein>
<name>A0A290ZDL2_9PSEU</name>
<dbReference type="InterPro" id="IPR051677">
    <property type="entry name" value="AfsR-DnrI-RedD_regulator"/>
</dbReference>
<dbReference type="GO" id="GO:0000160">
    <property type="term" value="P:phosphorelay signal transduction system"/>
    <property type="evidence" value="ECO:0007669"/>
    <property type="project" value="InterPro"/>
</dbReference>
<dbReference type="SUPFAM" id="SSF46894">
    <property type="entry name" value="C-terminal effector domain of the bipartite response regulators"/>
    <property type="match status" value="1"/>
</dbReference>
<evidence type="ECO:0000256" key="4">
    <source>
        <dbReference type="ARBA" id="ARBA00023163"/>
    </source>
</evidence>
<dbReference type="InterPro" id="IPR041664">
    <property type="entry name" value="AAA_16"/>
</dbReference>
<sequence>MVSFAVLGPLQADLDRGPADLKGPRHRAVLARLLVARGRTVPLDTLVADLWDDTPPPSARGAVQTFVGDLRKALEPDRPPRTPPHLLVTVANGYALRTDNTDAHHFESAVHQATSAPPTRAWTLLTAALALWRGPAYAEFADRPWALAESTALEELRLLAVERLAETALSLDAPADAIPPLTPHAASHPHREHAAHLLALALYRTGRQGEALETLRRTRSALRADLGVDPGEPLRALEAGILAQSPALLLPPRTPPRTTTPPLFGREQELAALTRAATEAVATRRLHHVLVSGAAGSGKSALTGALAAHLRAEGWSTATTTCPDLPGTPAAWPWTALRTHLGLPPEPDRTPRFTTLRALSAHLAESAPTLLVLDDLHQADEDTLALLTALPPEAGPTLVVSTHRATDIPPALTAALARLARATPTRLYLSGLDERAVSDLIATHHPPTPRATRSIHTRSAGNPFLAHELAGLWATEGDEALRTVPAGVRDVLLHRLSALPEPAATHLRQAAVLGREVDLAILAELAGEDVLDSIESAIRAGFLVEHDADHVHFTHDLVHETVRADTTSPRRARWHVAAAEAVERATPDEHERIAHHLLEAATRTTAAQAAHHASLAATRAERRSAPHEAARLWRATIQSLDRSPTPNPQARLTAVMGLVRALAVTGDLAAAREHRAEAARQAETLPDPVQRARVVGSFDVPALWTTPDDDALSATLAASAARALTSLPATHRAERAHLLVTIAMERRADPTREASQAAREAERIARSLADPTLLALSLNARYLQTFHRAGLAPARRSLAEELLEVTSAQPDLVAFEVLAHLLLVQSSAALADLPAADHHAARANHLATRNDLPLVTPFTDWYRALRLALTGRRTKAEAAYRAAAPALTATHLPGLAPGLLSLALHTLDVPQPAPDWAANRPWTVPATHIPKAPHDHLYELRTCLHARAALTRPTRDHEELTELREALAPAEDELAGATTGLVSLGPVAAYLADLAQALGDREEATRLRAKATTLTTRLRNA</sequence>
<dbReference type="SUPFAM" id="SSF48452">
    <property type="entry name" value="TPR-like"/>
    <property type="match status" value="1"/>
</dbReference>
<dbReference type="SMART" id="SM01043">
    <property type="entry name" value="BTAD"/>
    <property type="match status" value="1"/>
</dbReference>
<dbReference type="AlphaFoldDB" id="A0A290ZDL2"/>
<evidence type="ECO:0000256" key="2">
    <source>
        <dbReference type="ARBA" id="ARBA00023015"/>
    </source>
</evidence>
<dbReference type="Proteomes" id="UP000218505">
    <property type="component" value="Chromosome"/>
</dbReference>
<dbReference type="RefSeq" id="WP_096496796.1">
    <property type="nucleotide sequence ID" value="NZ_CP023445.1"/>
</dbReference>
<dbReference type="InterPro" id="IPR005158">
    <property type="entry name" value="BTAD"/>
</dbReference>
<dbReference type="SMART" id="SM00382">
    <property type="entry name" value="AAA"/>
    <property type="match status" value="1"/>
</dbReference>
<dbReference type="InterPro" id="IPR011990">
    <property type="entry name" value="TPR-like_helical_dom_sf"/>
</dbReference>
<dbReference type="Pfam" id="PF03704">
    <property type="entry name" value="BTAD"/>
    <property type="match status" value="1"/>
</dbReference>
<comment type="similarity">
    <text evidence="1">Belongs to the AfsR/DnrI/RedD regulatory family.</text>
</comment>
<dbReference type="InterPro" id="IPR003593">
    <property type="entry name" value="AAA+_ATPase"/>
</dbReference>
<dbReference type="Gene3D" id="1.25.40.10">
    <property type="entry name" value="Tetratricopeptide repeat domain"/>
    <property type="match status" value="1"/>
</dbReference>
<dbReference type="InterPro" id="IPR001867">
    <property type="entry name" value="OmpR/PhoB-type_DNA-bd"/>
</dbReference>
<evidence type="ECO:0000256" key="1">
    <source>
        <dbReference type="ARBA" id="ARBA00005820"/>
    </source>
</evidence>
<dbReference type="SUPFAM" id="SSF52540">
    <property type="entry name" value="P-loop containing nucleoside triphosphate hydrolases"/>
    <property type="match status" value="1"/>
</dbReference>
<reference evidence="7" key="1">
    <citation type="submission" date="2017-09" db="EMBL/GenBank/DDBJ databases">
        <title>Complete Genome Sequence of ansamitocin-producing Bacterium Actinosynnema pretiosum X47.</title>
        <authorList>
            <person name="Cao G."/>
            <person name="Zong G."/>
            <person name="Zhong C."/>
            <person name="Fu J."/>
        </authorList>
    </citation>
    <scope>NUCLEOTIDE SEQUENCE [LARGE SCALE GENOMIC DNA]</scope>
    <source>
        <strain evidence="7">X47</strain>
    </source>
</reference>
<dbReference type="GO" id="GO:0003677">
    <property type="term" value="F:DNA binding"/>
    <property type="evidence" value="ECO:0007669"/>
    <property type="project" value="UniProtKB-UniRule"/>
</dbReference>
<evidence type="ECO:0000313" key="8">
    <source>
        <dbReference type="Proteomes" id="UP000218505"/>
    </source>
</evidence>
<dbReference type="PROSITE" id="PS51755">
    <property type="entry name" value="OMPR_PHOB"/>
    <property type="match status" value="1"/>
</dbReference>
<evidence type="ECO:0000256" key="5">
    <source>
        <dbReference type="PROSITE-ProRule" id="PRU01091"/>
    </source>
</evidence>
<proteinExistence type="inferred from homology"/>
<dbReference type="InterPro" id="IPR016032">
    <property type="entry name" value="Sig_transdc_resp-reg_C-effctor"/>
</dbReference>
<dbReference type="InterPro" id="IPR027417">
    <property type="entry name" value="P-loop_NTPase"/>
</dbReference>
<organism evidence="7 8">
    <name type="scientific">Actinosynnema pretiosum</name>
    <dbReference type="NCBI Taxonomy" id="42197"/>
    <lineage>
        <taxon>Bacteria</taxon>
        <taxon>Bacillati</taxon>
        <taxon>Actinomycetota</taxon>
        <taxon>Actinomycetes</taxon>
        <taxon>Pseudonocardiales</taxon>
        <taxon>Pseudonocardiaceae</taxon>
        <taxon>Actinosynnema</taxon>
    </lineage>
</organism>
<accession>A0A290ZDL2</accession>
<gene>
    <name evidence="7" type="ORF">CNX65_30370</name>
</gene>
<feature type="DNA-binding region" description="OmpR/PhoB-type" evidence="5">
    <location>
        <begin position="1"/>
        <end position="98"/>
    </location>
</feature>
<keyword evidence="8" id="KW-1185">Reference proteome</keyword>
<dbReference type="Pfam" id="PF13191">
    <property type="entry name" value="AAA_16"/>
    <property type="match status" value="1"/>
</dbReference>
<evidence type="ECO:0000256" key="3">
    <source>
        <dbReference type="ARBA" id="ARBA00023125"/>
    </source>
</evidence>
<keyword evidence="2" id="KW-0805">Transcription regulation</keyword>
<evidence type="ECO:0000313" key="7">
    <source>
        <dbReference type="EMBL" id="ATE57063.1"/>
    </source>
</evidence>
<dbReference type="KEGG" id="apre:CNX65_30370"/>
<dbReference type="Gene3D" id="1.10.10.10">
    <property type="entry name" value="Winged helix-like DNA-binding domain superfamily/Winged helix DNA-binding domain"/>
    <property type="match status" value="1"/>
</dbReference>
<keyword evidence="4" id="KW-0804">Transcription</keyword>